<gene>
    <name evidence="1" type="ORF">SAMN05216333_12148</name>
</gene>
<evidence type="ECO:0000313" key="1">
    <source>
        <dbReference type="EMBL" id="SEO84897.1"/>
    </source>
</evidence>
<dbReference type="RefSeq" id="WP_176776437.1">
    <property type="nucleotide sequence ID" value="NZ_FNOE01000022.1"/>
</dbReference>
<sequence length="312" mass="36028">MNKPPSLRELPELPPEICEAALNGQLVIFVGAGVSKLLGLPSWNELAKDVLEWARSKGWIDFSELEQLQLLDPKKQLSIAKLIAEENQHDLGLAKFFKEKSEENSIYKSINDIGSVCVTTNYDELLAPRFHEKRNDPSMSIKPNDIHRISDKNDFFAKFLDQPGTVIHLHGAISRPDTMVITTKQYLEHYDHENVQHFLHELFSKKIVLFIGYGLEEVEILEHILRRGAVESTTDRRRFALQGYFKSQNPLYENLYKYYSRSFGVHLIGFVRDHEDYKQQEIILKNWVPKMQIKKPLLADDIARIDEVLGNG</sequence>
<accession>A0A1H8T1V7</accession>
<protein>
    <submittedName>
        <fullName evidence="1">SIR2-like domain-containing protein</fullName>
    </submittedName>
</protein>
<reference evidence="2" key="1">
    <citation type="submission" date="2016-10" db="EMBL/GenBank/DDBJ databases">
        <authorList>
            <person name="Varghese N."/>
            <person name="Submissions S."/>
        </authorList>
    </citation>
    <scope>NUCLEOTIDE SEQUENCE [LARGE SCALE GENOMIC DNA]</scope>
    <source>
        <strain evidence="2">Nm76</strain>
    </source>
</reference>
<dbReference type="SUPFAM" id="SSF52467">
    <property type="entry name" value="DHS-like NAD/FAD-binding domain"/>
    <property type="match status" value="1"/>
</dbReference>
<evidence type="ECO:0000313" key="2">
    <source>
        <dbReference type="Proteomes" id="UP000198814"/>
    </source>
</evidence>
<dbReference type="STRING" id="42354.SAMN05216333_12148"/>
<keyword evidence="2" id="KW-1185">Reference proteome</keyword>
<dbReference type="Pfam" id="PF13289">
    <property type="entry name" value="SIR2_2"/>
    <property type="match status" value="1"/>
</dbReference>
<dbReference type="Proteomes" id="UP000198814">
    <property type="component" value="Unassembled WGS sequence"/>
</dbReference>
<organism evidence="1 2">
    <name type="scientific">Nitrosomonas oligotropha</name>
    <dbReference type="NCBI Taxonomy" id="42354"/>
    <lineage>
        <taxon>Bacteria</taxon>
        <taxon>Pseudomonadati</taxon>
        <taxon>Pseudomonadota</taxon>
        <taxon>Betaproteobacteria</taxon>
        <taxon>Nitrosomonadales</taxon>
        <taxon>Nitrosomonadaceae</taxon>
        <taxon>Nitrosomonas</taxon>
    </lineage>
</organism>
<dbReference type="EMBL" id="FODO01000021">
    <property type="protein sequence ID" value="SEO84897.1"/>
    <property type="molecule type" value="Genomic_DNA"/>
</dbReference>
<name>A0A1H8T1V7_9PROT</name>
<dbReference type="InterPro" id="IPR029035">
    <property type="entry name" value="DHS-like_NAD/FAD-binding_dom"/>
</dbReference>
<dbReference type="AlphaFoldDB" id="A0A1H8T1V7"/>
<proteinExistence type="predicted"/>